<dbReference type="Gene3D" id="3.40.190.10">
    <property type="entry name" value="Periplasmic binding protein-like II"/>
    <property type="match status" value="2"/>
</dbReference>
<comment type="caution">
    <text evidence="5">The sequence shown here is derived from an EMBL/GenBank/DDBJ whole genome shotgun (WGS) entry which is preliminary data.</text>
</comment>
<proteinExistence type="inferred from homology"/>
<dbReference type="RefSeq" id="WP_109014057.1">
    <property type="nucleotide sequence ID" value="NZ_BDOQ01000002.1"/>
</dbReference>
<reference evidence="5 6" key="1">
    <citation type="journal article" date="2018" name="Environ. Microbiol.">
        <title>Isolation and genomic characterization of Novimethylophilus kurashikiensis gen. nov. sp. nov., a new lanthanide-dependent methylotrophic species of Methylophilaceae.</title>
        <authorList>
            <person name="Lv H."/>
            <person name="Sahin N."/>
            <person name="Tani A."/>
        </authorList>
    </citation>
    <scope>NUCLEOTIDE SEQUENCE [LARGE SCALE GENOMIC DNA]</scope>
    <source>
        <strain evidence="5 6">La2-4</strain>
    </source>
</reference>
<dbReference type="OrthoDB" id="9815602at2"/>
<dbReference type="EMBL" id="BDOQ01000002">
    <property type="protein sequence ID" value="GBG12828.1"/>
    <property type="molecule type" value="Genomic_DNA"/>
</dbReference>
<evidence type="ECO:0000256" key="1">
    <source>
        <dbReference type="ARBA" id="ARBA00004418"/>
    </source>
</evidence>
<comment type="similarity">
    <text evidence="2">Belongs to the bacterial solute-binding protein SsuA/TauA family.</text>
</comment>
<organism evidence="5 6">
    <name type="scientific">Novimethylophilus kurashikiensis</name>
    <dbReference type="NCBI Taxonomy" id="1825523"/>
    <lineage>
        <taxon>Bacteria</taxon>
        <taxon>Pseudomonadati</taxon>
        <taxon>Pseudomonadota</taxon>
        <taxon>Betaproteobacteria</taxon>
        <taxon>Nitrosomonadales</taxon>
        <taxon>Methylophilaceae</taxon>
        <taxon>Novimethylophilus</taxon>
    </lineage>
</organism>
<comment type="subcellular location">
    <subcellularLocation>
        <location evidence="1">Periplasm</location>
    </subcellularLocation>
</comment>
<dbReference type="SUPFAM" id="SSF53850">
    <property type="entry name" value="Periplasmic binding protein-like II"/>
    <property type="match status" value="1"/>
</dbReference>
<evidence type="ECO:0000256" key="2">
    <source>
        <dbReference type="ARBA" id="ARBA00010742"/>
    </source>
</evidence>
<keyword evidence="3 4" id="KW-0732">Signal</keyword>
<dbReference type="InterPro" id="IPR006311">
    <property type="entry name" value="TAT_signal"/>
</dbReference>
<name>A0A2R5F577_9PROT</name>
<protein>
    <submittedName>
        <fullName evidence="5">NitT/TauT family transport system substrate-binding protein</fullName>
    </submittedName>
</protein>
<dbReference type="Proteomes" id="UP000245081">
    <property type="component" value="Unassembled WGS sequence"/>
</dbReference>
<dbReference type="Pfam" id="PF13379">
    <property type="entry name" value="NMT1_2"/>
    <property type="match status" value="1"/>
</dbReference>
<evidence type="ECO:0000313" key="5">
    <source>
        <dbReference type="EMBL" id="GBG12828.1"/>
    </source>
</evidence>
<dbReference type="PANTHER" id="PTHR30024:SF47">
    <property type="entry name" value="TAURINE-BINDING PERIPLASMIC PROTEIN"/>
    <property type="match status" value="1"/>
</dbReference>
<keyword evidence="6" id="KW-1185">Reference proteome</keyword>
<dbReference type="AlphaFoldDB" id="A0A2R5F577"/>
<gene>
    <name evidence="5" type="primary">NitT</name>
    <name evidence="5" type="ORF">NMK_0363</name>
</gene>
<dbReference type="GO" id="GO:0042597">
    <property type="term" value="C:periplasmic space"/>
    <property type="evidence" value="ECO:0007669"/>
    <property type="project" value="UniProtKB-SubCell"/>
</dbReference>
<evidence type="ECO:0000256" key="3">
    <source>
        <dbReference type="ARBA" id="ARBA00022729"/>
    </source>
</evidence>
<feature type="signal peptide" evidence="4">
    <location>
        <begin position="1"/>
        <end position="32"/>
    </location>
</feature>
<dbReference type="PANTHER" id="PTHR30024">
    <property type="entry name" value="ALIPHATIC SULFONATES-BINDING PROTEIN-RELATED"/>
    <property type="match status" value="1"/>
</dbReference>
<evidence type="ECO:0000313" key="6">
    <source>
        <dbReference type="Proteomes" id="UP000245081"/>
    </source>
</evidence>
<sequence length="331" mass="36348">MGDKNKSKRISRRQFLAWSAGCLTLSLLPACARPQKSVRMALHVWPGYEPTTLASSLGWLDPNMVQIVASESATDSIAMLKRGEVDGAGLTLDEVLRSRENGLPLSIILICDISAGADQFLTKPSYRSLADIKGCKLGVEEGALGALMLHEILKSAGIRDEDVHVIPLPIDKHVAAWQQGDIDCVVTYEPAASRILSLGGKRLFDSREIPNLIIDTLAVRTELLDGSHDEALRHLVANHLRGLRYLNTNSDDAAYRLTERFQLPHDEVLAAFRGLILPDLDNNRRLLESSPPVVVQSANQIATALLEAGLLRQSPRMDDLVRAEFLPKEEA</sequence>
<accession>A0A2R5F577</accession>
<feature type="chain" id="PRO_5015330319" evidence="4">
    <location>
        <begin position="33"/>
        <end position="331"/>
    </location>
</feature>
<dbReference type="PROSITE" id="PS51318">
    <property type="entry name" value="TAT"/>
    <property type="match status" value="1"/>
</dbReference>
<evidence type="ECO:0000256" key="4">
    <source>
        <dbReference type="SAM" id="SignalP"/>
    </source>
</evidence>